<gene>
    <name evidence="3" type="ORF">K460DRAFT_333887</name>
</gene>
<feature type="domain" description="DUF7708" evidence="2">
    <location>
        <begin position="77"/>
        <end position="222"/>
    </location>
</feature>
<feature type="compositionally biased region" description="Polar residues" evidence="1">
    <location>
        <begin position="527"/>
        <end position="537"/>
    </location>
</feature>
<dbReference type="Pfam" id="PF24809">
    <property type="entry name" value="DUF7708"/>
    <property type="match status" value="1"/>
</dbReference>
<evidence type="ECO:0000313" key="3">
    <source>
        <dbReference type="EMBL" id="KAF1848142.1"/>
    </source>
</evidence>
<comment type="caution">
    <text evidence="3">The sequence shown here is derived from an EMBL/GenBank/DDBJ whole genome shotgun (WGS) entry which is preliminary data.</text>
</comment>
<dbReference type="OrthoDB" id="61900at2759"/>
<feature type="compositionally biased region" description="Polar residues" evidence="1">
    <location>
        <begin position="505"/>
        <end position="519"/>
    </location>
</feature>
<accession>A0A9P4GMX9</accession>
<name>A0A9P4GMX9_9PLEO</name>
<protein>
    <recommendedName>
        <fullName evidence="2">DUF7708 domain-containing protein</fullName>
    </recommendedName>
</protein>
<feature type="region of interest" description="Disordered" evidence="1">
    <location>
        <begin position="502"/>
        <end position="537"/>
    </location>
</feature>
<dbReference type="InterPro" id="IPR056125">
    <property type="entry name" value="DUF7708"/>
</dbReference>
<dbReference type="RefSeq" id="XP_040790705.1">
    <property type="nucleotide sequence ID" value="XM_040930893.1"/>
</dbReference>
<proteinExistence type="predicted"/>
<reference evidence="3" key="1">
    <citation type="submission" date="2020-01" db="EMBL/GenBank/DDBJ databases">
        <authorList>
            <consortium name="DOE Joint Genome Institute"/>
            <person name="Haridas S."/>
            <person name="Albert R."/>
            <person name="Binder M."/>
            <person name="Bloem J."/>
            <person name="Labutti K."/>
            <person name="Salamov A."/>
            <person name="Andreopoulos B."/>
            <person name="Baker S.E."/>
            <person name="Barry K."/>
            <person name="Bills G."/>
            <person name="Bluhm B.H."/>
            <person name="Cannon C."/>
            <person name="Castanera R."/>
            <person name="Culley D.E."/>
            <person name="Daum C."/>
            <person name="Ezra D."/>
            <person name="Gonzalez J.B."/>
            <person name="Henrissat B."/>
            <person name="Kuo A."/>
            <person name="Liang C."/>
            <person name="Lipzen A."/>
            <person name="Lutzoni F."/>
            <person name="Magnuson J."/>
            <person name="Mondo S."/>
            <person name="Nolan M."/>
            <person name="Ohm R."/>
            <person name="Pangilinan J."/>
            <person name="Park H.-J."/>
            <person name="Ramirez L."/>
            <person name="Alfaro M."/>
            <person name="Sun H."/>
            <person name="Tritt A."/>
            <person name="Yoshinaga Y."/>
            <person name="Zwiers L.-H."/>
            <person name="Turgeon B.G."/>
            <person name="Goodwin S.B."/>
            <person name="Spatafora J.W."/>
            <person name="Crous P.W."/>
            <person name="Grigoriev I.V."/>
        </authorList>
    </citation>
    <scope>NUCLEOTIDE SEQUENCE</scope>
    <source>
        <strain evidence="3">CBS 394.84</strain>
    </source>
</reference>
<dbReference type="EMBL" id="ML976615">
    <property type="protein sequence ID" value="KAF1848142.1"/>
    <property type="molecule type" value="Genomic_DNA"/>
</dbReference>
<organism evidence="3 4">
    <name type="scientific">Cucurbitaria berberidis CBS 394.84</name>
    <dbReference type="NCBI Taxonomy" id="1168544"/>
    <lineage>
        <taxon>Eukaryota</taxon>
        <taxon>Fungi</taxon>
        <taxon>Dikarya</taxon>
        <taxon>Ascomycota</taxon>
        <taxon>Pezizomycotina</taxon>
        <taxon>Dothideomycetes</taxon>
        <taxon>Pleosporomycetidae</taxon>
        <taxon>Pleosporales</taxon>
        <taxon>Pleosporineae</taxon>
        <taxon>Cucurbitariaceae</taxon>
        <taxon>Cucurbitaria</taxon>
    </lineage>
</organism>
<dbReference type="GeneID" id="63848145"/>
<dbReference type="AlphaFoldDB" id="A0A9P4GMX9"/>
<evidence type="ECO:0000313" key="4">
    <source>
        <dbReference type="Proteomes" id="UP000800039"/>
    </source>
</evidence>
<sequence>MQPSSKFRDWYAGDVSGSHVDAAREAFNLAIQKFTSDLTQDDRKKVAVQDATSLEDLRSAVSTAEKRYLGSRRPAGKWLVKFSQRMHHYGTVLDAFAQHHPEYVALAWGAMKFLFTAVINHEDHLAALSKGLAKIAGLLPHSELISALYPTKKMKAAMAELYAIIIRFLVRAQDWLQESSLSRALHSITRPAKLRYDDLIEEIELRLQNVTAFATAASQAEIRDMRLEIMAMRDQQLEANCIMSYHANKFTENHAISLNHQLDTNHRLSDLQLSQILASLSSPLFIDPIKALQYGIHQNNKRRRSRTQSALSPFWFTNKFQEWSQSEKSSLVIIRGTYSLRTQLRDFGTNLVELVSAAQVAIVWTLRITVDDGKDVTAIDLLKYLIWQALGIERVKRTERFMALSCAKFQSARTEEDWFQLLAAVLADLDEVFIIVDTELISPILAPLTKDFSFRKEFSDIFKKLGDHAIETKVKVLLISYGEMRFCRAHDGDGHHEVITVGLPNHSSTGKKQGRTSIAQRRGPRGQTLQSQISARR</sequence>
<evidence type="ECO:0000259" key="2">
    <source>
        <dbReference type="Pfam" id="PF24809"/>
    </source>
</evidence>
<keyword evidence="4" id="KW-1185">Reference proteome</keyword>
<evidence type="ECO:0000256" key="1">
    <source>
        <dbReference type="SAM" id="MobiDB-lite"/>
    </source>
</evidence>
<dbReference type="Proteomes" id="UP000800039">
    <property type="component" value="Unassembled WGS sequence"/>
</dbReference>